<dbReference type="EMBL" id="JBHUCX010000024">
    <property type="protein sequence ID" value="MFD1675060.1"/>
    <property type="molecule type" value="Genomic_DNA"/>
</dbReference>
<dbReference type="RefSeq" id="WP_377942925.1">
    <property type="nucleotide sequence ID" value="NZ_JBHUCX010000024.1"/>
</dbReference>
<name>A0ABW4JGI4_9BACL</name>
<keyword evidence="1" id="KW-0436">Ligase</keyword>
<dbReference type="InterPro" id="IPR050580">
    <property type="entry name" value="2H_phosphoesterase_YjcG-like"/>
</dbReference>
<proteinExistence type="predicted"/>
<gene>
    <name evidence="1" type="ORF">ACFSB2_10170</name>
</gene>
<evidence type="ECO:0000313" key="2">
    <source>
        <dbReference type="Proteomes" id="UP001597079"/>
    </source>
</evidence>
<comment type="caution">
    <text evidence="1">The sequence shown here is derived from an EMBL/GenBank/DDBJ whole genome shotgun (WGS) entry which is preliminary data.</text>
</comment>
<dbReference type="SUPFAM" id="SSF55144">
    <property type="entry name" value="LigT-like"/>
    <property type="match status" value="1"/>
</dbReference>
<sequence>MNRLRAIHIFPKFIDARPIHEIRAKYDGLHSFIAPHVTLVFPFVSDITSAALEQHVQNAVRAISPFALVLQSVTGAEGGYLFLNVKRGNDEIIKLHDQLYTGLLRNFLNRNLTYMPHLTVGRIEDASVFQLALSETESFVTPFATTVDEIAIESIADNGASTMEAVIRLD</sequence>
<dbReference type="InterPro" id="IPR009097">
    <property type="entry name" value="Cyclic_Pdiesterase"/>
</dbReference>
<organism evidence="1 2">
    <name type="scientific">Alicyclobacillus fodiniaquatilis</name>
    <dbReference type="NCBI Taxonomy" id="1661150"/>
    <lineage>
        <taxon>Bacteria</taxon>
        <taxon>Bacillati</taxon>
        <taxon>Bacillota</taxon>
        <taxon>Bacilli</taxon>
        <taxon>Bacillales</taxon>
        <taxon>Alicyclobacillaceae</taxon>
        <taxon>Alicyclobacillus</taxon>
    </lineage>
</organism>
<protein>
    <submittedName>
        <fullName evidence="1">2'-5' RNA ligase family protein</fullName>
    </submittedName>
</protein>
<reference evidence="2" key="1">
    <citation type="journal article" date="2019" name="Int. J. Syst. Evol. Microbiol.">
        <title>The Global Catalogue of Microorganisms (GCM) 10K type strain sequencing project: providing services to taxonomists for standard genome sequencing and annotation.</title>
        <authorList>
            <consortium name="The Broad Institute Genomics Platform"/>
            <consortium name="The Broad Institute Genome Sequencing Center for Infectious Disease"/>
            <person name="Wu L."/>
            <person name="Ma J."/>
        </authorList>
    </citation>
    <scope>NUCLEOTIDE SEQUENCE [LARGE SCALE GENOMIC DNA]</scope>
    <source>
        <strain evidence="2">CGMCC 1.12286</strain>
    </source>
</reference>
<accession>A0ABW4JGI4</accession>
<dbReference type="Pfam" id="PF13563">
    <property type="entry name" value="2_5_RNA_ligase2"/>
    <property type="match status" value="1"/>
</dbReference>
<dbReference type="PANTHER" id="PTHR40037">
    <property type="entry name" value="PHOSPHOESTERASE YJCG-RELATED"/>
    <property type="match status" value="1"/>
</dbReference>
<dbReference type="PANTHER" id="PTHR40037:SF1">
    <property type="entry name" value="PHOSPHOESTERASE SAOUHSC_00951-RELATED"/>
    <property type="match status" value="1"/>
</dbReference>
<dbReference type="Gene3D" id="3.90.1140.10">
    <property type="entry name" value="Cyclic phosphodiesterase"/>
    <property type="match status" value="1"/>
</dbReference>
<evidence type="ECO:0000313" key="1">
    <source>
        <dbReference type="EMBL" id="MFD1675060.1"/>
    </source>
</evidence>
<keyword evidence="2" id="KW-1185">Reference proteome</keyword>
<dbReference type="Proteomes" id="UP001597079">
    <property type="component" value="Unassembled WGS sequence"/>
</dbReference>
<dbReference type="GO" id="GO:0016874">
    <property type="term" value="F:ligase activity"/>
    <property type="evidence" value="ECO:0007669"/>
    <property type="project" value="UniProtKB-KW"/>
</dbReference>